<evidence type="ECO:0000256" key="2">
    <source>
        <dbReference type="ARBA" id="ARBA00001946"/>
    </source>
</evidence>
<dbReference type="PIRSF" id="PIRSF000501">
    <property type="entry name" value="DHPS_Campy_prd"/>
    <property type="match status" value="1"/>
</dbReference>
<evidence type="ECO:0000256" key="3">
    <source>
        <dbReference type="ARBA" id="ARBA00004763"/>
    </source>
</evidence>
<sequence length="384" mass="42695">MKIYRIDKPNDAKTALKLLGSDKGGVAIMSKKMDTHLFVIKDISAGAANILKQDCLSIGAELAVPTGVVTCSKSHYDAILIGTKRQLEFLARKEKAQPFGLKKLAKKLEDFLKESKFKTKIMGIINANDDSFYPGSRYLEKSAVEAIENMIEDGADIIDIGAVSSRPGSEPVTSQEELRRLKPIIDTIKQEKLYDKAIFSIDSYSLEAIAYALESGFSIVNDITGMQNSKLGELAKSYGATYIIMHMQGTPETMQKNPHYDNVILDIDAFFEDRIERALEIGFKIEDLVLDVGIGFGKTLEHNLMLLKNLKHFRHFGCEVLIGASRKSMIHKIVPTPVEERLPGTLAIHLEAIRRGASIVRCHDVKEHKQAIKVYEAIEEGSVL</sequence>
<keyword evidence="8" id="KW-0289">Folate biosynthesis</keyword>
<keyword evidence="6" id="KW-0479">Metal-binding</keyword>
<dbReference type="GO" id="GO:0046656">
    <property type="term" value="P:folic acid biosynthetic process"/>
    <property type="evidence" value="ECO:0007669"/>
    <property type="project" value="UniProtKB-KW"/>
</dbReference>
<dbReference type="Proteomes" id="UP000199227">
    <property type="component" value="Unassembled WGS sequence"/>
</dbReference>
<keyword evidence="5" id="KW-0808">Transferase</keyword>
<name>A0A1I5MME8_9BACT</name>
<dbReference type="GO" id="GO:0046872">
    <property type="term" value="F:metal ion binding"/>
    <property type="evidence" value="ECO:0007669"/>
    <property type="project" value="UniProtKB-KW"/>
</dbReference>
<comment type="pathway">
    <text evidence="3">Cofactor biosynthesis; tetrahydrofolate biosynthesis; 7,8-dihydrofolate from 2-amino-4-hydroxy-6-hydroxymethyl-7,8-dihydropteridine diphosphate and 4-aminobenzoate: step 1/2.</text>
</comment>
<dbReference type="PANTHER" id="PTHR20941:SF1">
    <property type="entry name" value="FOLIC ACID SYNTHESIS PROTEIN FOL1"/>
    <property type="match status" value="1"/>
</dbReference>
<dbReference type="CDD" id="cd00739">
    <property type="entry name" value="DHPS"/>
    <property type="match status" value="1"/>
</dbReference>
<proteinExistence type="predicted"/>
<organism evidence="10 11">
    <name type="scientific">Hydrogenimonas thermophila</name>
    <dbReference type="NCBI Taxonomy" id="223786"/>
    <lineage>
        <taxon>Bacteria</taxon>
        <taxon>Pseudomonadati</taxon>
        <taxon>Campylobacterota</taxon>
        <taxon>Epsilonproteobacteria</taxon>
        <taxon>Campylobacterales</taxon>
        <taxon>Hydrogenimonadaceae</taxon>
        <taxon>Hydrogenimonas</taxon>
    </lineage>
</organism>
<accession>A0A1I5MME8</accession>
<dbReference type="Gene3D" id="3.20.20.20">
    <property type="entry name" value="Dihydropteroate synthase-like"/>
    <property type="match status" value="1"/>
</dbReference>
<protein>
    <recommendedName>
        <fullName evidence="4">dihydropteroate synthase</fullName>
        <ecNumber evidence="4">2.5.1.15</ecNumber>
    </recommendedName>
</protein>
<reference evidence="10 11" key="1">
    <citation type="submission" date="2016-10" db="EMBL/GenBank/DDBJ databases">
        <authorList>
            <person name="de Groot N.N."/>
        </authorList>
    </citation>
    <scope>NUCLEOTIDE SEQUENCE [LARGE SCALE GENOMIC DNA]</scope>
    <source>
        <strain evidence="10 11">EP1-55-1</strain>
    </source>
</reference>
<dbReference type="OrthoDB" id="9811744at2"/>
<evidence type="ECO:0000313" key="11">
    <source>
        <dbReference type="Proteomes" id="UP000199227"/>
    </source>
</evidence>
<dbReference type="PROSITE" id="PS00793">
    <property type="entry name" value="DHPS_2"/>
    <property type="match status" value="1"/>
</dbReference>
<dbReference type="EMBL" id="FOXB01000006">
    <property type="protein sequence ID" value="SFP10729.1"/>
    <property type="molecule type" value="Genomic_DNA"/>
</dbReference>
<dbReference type="GO" id="GO:0005829">
    <property type="term" value="C:cytosol"/>
    <property type="evidence" value="ECO:0007669"/>
    <property type="project" value="TreeGrafter"/>
</dbReference>
<dbReference type="NCBIfam" id="TIGR01496">
    <property type="entry name" value="DHPS"/>
    <property type="match status" value="1"/>
</dbReference>
<dbReference type="EC" id="2.5.1.15" evidence="4"/>
<dbReference type="InterPro" id="IPR006390">
    <property type="entry name" value="DHP_synth_dom"/>
</dbReference>
<dbReference type="InterPro" id="IPR016227">
    <property type="entry name" value="Dihydropteroate_synthase_prd"/>
</dbReference>
<keyword evidence="7" id="KW-0460">Magnesium</keyword>
<dbReference type="RefSeq" id="WP_092911273.1">
    <property type="nucleotide sequence ID" value="NZ_FOXB01000006.1"/>
</dbReference>
<evidence type="ECO:0000256" key="4">
    <source>
        <dbReference type="ARBA" id="ARBA00012458"/>
    </source>
</evidence>
<dbReference type="Pfam" id="PF00809">
    <property type="entry name" value="Pterin_bind"/>
    <property type="match status" value="1"/>
</dbReference>
<dbReference type="GO" id="GO:0046654">
    <property type="term" value="P:tetrahydrofolate biosynthetic process"/>
    <property type="evidence" value="ECO:0007669"/>
    <property type="project" value="TreeGrafter"/>
</dbReference>
<evidence type="ECO:0000313" key="10">
    <source>
        <dbReference type="EMBL" id="SFP10729.1"/>
    </source>
</evidence>
<dbReference type="InterPro" id="IPR045031">
    <property type="entry name" value="DHP_synth-like"/>
</dbReference>
<evidence type="ECO:0000256" key="6">
    <source>
        <dbReference type="ARBA" id="ARBA00022723"/>
    </source>
</evidence>
<comment type="catalytic activity">
    <reaction evidence="1">
        <text>(7,8-dihydropterin-6-yl)methyl diphosphate + 4-aminobenzoate = 7,8-dihydropteroate + diphosphate</text>
        <dbReference type="Rhea" id="RHEA:19949"/>
        <dbReference type="ChEBI" id="CHEBI:17836"/>
        <dbReference type="ChEBI" id="CHEBI:17839"/>
        <dbReference type="ChEBI" id="CHEBI:33019"/>
        <dbReference type="ChEBI" id="CHEBI:72950"/>
        <dbReference type="EC" id="2.5.1.15"/>
    </reaction>
</comment>
<dbReference type="InterPro" id="IPR000489">
    <property type="entry name" value="Pterin-binding_dom"/>
</dbReference>
<keyword evidence="11" id="KW-1185">Reference proteome</keyword>
<gene>
    <name evidence="10" type="ORF">SAMN05216234_10665</name>
</gene>
<evidence type="ECO:0000259" key="9">
    <source>
        <dbReference type="PROSITE" id="PS50972"/>
    </source>
</evidence>
<evidence type="ECO:0000256" key="5">
    <source>
        <dbReference type="ARBA" id="ARBA00022679"/>
    </source>
</evidence>
<dbReference type="PANTHER" id="PTHR20941">
    <property type="entry name" value="FOLATE SYNTHESIS PROTEINS"/>
    <property type="match status" value="1"/>
</dbReference>
<feature type="domain" description="Pterin-binding" evidence="9">
    <location>
        <begin position="119"/>
        <end position="373"/>
    </location>
</feature>
<evidence type="ECO:0000256" key="7">
    <source>
        <dbReference type="ARBA" id="ARBA00022842"/>
    </source>
</evidence>
<dbReference type="GO" id="GO:0004156">
    <property type="term" value="F:dihydropteroate synthase activity"/>
    <property type="evidence" value="ECO:0007669"/>
    <property type="project" value="UniProtKB-EC"/>
</dbReference>
<dbReference type="AlphaFoldDB" id="A0A1I5MME8"/>
<dbReference type="STRING" id="223786.SAMN05216234_10665"/>
<evidence type="ECO:0000256" key="1">
    <source>
        <dbReference type="ARBA" id="ARBA00000012"/>
    </source>
</evidence>
<dbReference type="InterPro" id="IPR011005">
    <property type="entry name" value="Dihydropteroate_synth-like_sf"/>
</dbReference>
<evidence type="ECO:0000256" key="8">
    <source>
        <dbReference type="ARBA" id="ARBA00022909"/>
    </source>
</evidence>
<dbReference type="SUPFAM" id="SSF51717">
    <property type="entry name" value="Dihydropteroate synthetase-like"/>
    <property type="match status" value="1"/>
</dbReference>
<comment type="cofactor">
    <cofactor evidence="2">
        <name>Mg(2+)</name>
        <dbReference type="ChEBI" id="CHEBI:18420"/>
    </cofactor>
</comment>
<dbReference type="PROSITE" id="PS50972">
    <property type="entry name" value="PTERIN_BINDING"/>
    <property type="match status" value="1"/>
</dbReference>